<feature type="non-terminal residue" evidence="2">
    <location>
        <position position="280"/>
    </location>
</feature>
<dbReference type="AlphaFoldDB" id="A0A8X6NL04"/>
<accession>A0A8X6NL04</accession>
<sequence>DKEGLFRSPKQPRKDVNISLPISNPFDVLTQQQDNSQDIPPNLQKPSNDKIPPVMIHLSQNYSLMLQEVNRIAPNTELVLEGNYIKLFPSCCDNHRVITSFLKEEKVDYYIIKTPSQKPIKVILKGLPPSSDVDDIKIEIEKLGFHVEKVENYLAVSGGHSTCTFDEFVNVDENLITAQLQEIGDIAAEILVNGGDKGKEMDNDKEKDTTTAKILTTHTAALETLVTLRDFFLFNSGSERIFSCLAELGKDSVRKFMETKTNLYCKLLQQNSKLKQNSGT</sequence>
<proteinExistence type="predicted"/>
<dbReference type="EMBL" id="BMAW01010956">
    <property type="protein sequence ID" value="GFT21239.1"/>
    <property type="molecule type" value="Genomic_DNA"/>
</dbReference>
<dbReference type="OrthoDB" id="6469381at2759"/>
<keyword evidence="3" id="KW-1185">Reference proteome</keyword>
<evidence type="ECO:0000256" key="1">
    <source>
        <dbReference type="SAM" id="MobiDB-lite"/>
    </source>
</evidence>
<reference evidence="2" key="1">
    <citation type="submission" date="2020-08" db="EMBL/GenBank/DDBJ databases">
        <title>Multicomponent nature underlies the extraordinary mechanical properties of spider dragline silk.</title>
        <authorList>
            <person name="Kono N."/>
            <person name="Nakamura H."/>
            <person name="Mori M."/>
            <person name="Yoshida Y."/>
            <person name="Ohtoshi R."/>
            <person name="Malay A.D."/>
            <person name="Moran D.A.P."/>
            <person name="Tomita M."/>
            <person name="Numata K."/>
            <person name="Arakawa K."/>
        </authorList>
    </citation>
    <scope>NUCLEOTIDE SEQUENCE</scope>
</reference>
<protein>
    <submittedName>
        <fullName evidence="2">Uncharacterized protein</fullName>
    </submittedName>
</protein>
<feature type="region of interest" description="Disordered" evidence="1">
    <location>
        <begin position="27"/>
        <end position="50"/>
    </location>
</feature>
<comment type="caution">
    <text evidence="2">The sequence shown here is derived from an EMBL/GenBank/DDBJ whole genome shotgun (WGS) entry which is preliminary data.</text>
</comment>
<evidence type="ECO:0000313" key="3">
    <source>
        <dbReference type="Proteomes" id="UP000887013"/>
    </source>
</evidence>
<feature type="compositionally biased region" description="Polar residues" evidence="1">
    <location>
        <begin position="29"/>
        <end position="39"/>
    </location>
</feature>
<dbReference type="Proteomes" id="UP000887013">
    <property type="component" value="Unassembled WGS sequence"/>
</dbReference>
<feature type="region of interest" description="Disordered" evidence="1">
    <location>
        <begin position="1"/>
        <end position="20"/>
    </location>
</feature>
<gene>
    <name evidence="2" type="primary">AVEN_173532_1</name>
    <name evidence="2" type="ORF">NPIL_142331</name>
</gene>
<organism evidence="2 3">
    <name type="scientific">Nephila pilipes</name>
    <name type="common">Giant wood spider</name>
    <name type="synonym">Nephila maculata</name>
    <dbReference type="NCBI Taxonomy" id="299642"/>
    <lineage>
        <taxon>Eukaryota</taxon>
        <taxon>Metazoa</taxon>
        <taxon>Ecdysozoa</taxon>
        <taxon>Arthropoda</taxon>
        <taxon>Chelicerata</taxon>
        <taxon>Arachnida</taxon>
        <taxon>Araneae</taxon>
        <taxon>Araneomorphae</taxon>
        <taxon>Entelegynae</taxon>
        <taxon>Araneoidea</taxon>
        <taxon>Nephilidae</taxon>
        <taxon>Nephila</taxon>
    </lineage>
</organism>
<evidence type="ECO:0000313" key="2">
    <source>
        <dbReference type="EMBL" id="GFT21239.1"/>
    </source>
</evidence>
<name>A0A8X6NL04_NEPPI</name>